<dbReference type="Proteomes" id="UP000830768">
    <property type="component" value="Chromosome 11"/>
</dbReference>
<dbReference type="EMBL" id="CP090039">
    <property type="protein sequence ID" value="UPL01946.1"/>
    <property type="molecule type" value="Genomic_DNA"/>
</dbReference>
<protein>
    <submittedName>
        <fullName evidence="1">Uncharacterized protein</fullName>
    </submittedName>
</protein>
<sequence length="371" mass="40599">MPPSPTANVNSFRLLYLNRKASKPNQPASLTEIVGPTISIPASFVVEGATRSTEDFLVDTDTAALLVLVDGQVRYERYLLTGGPKVNWLSMSVAKSFVSCLVGIAIDEGFITSIDEPISKYVPVDPDSAYDGVSIKNVLQMSSGARWSENYNDPNSDVFQLTQATLGQGGGLDGFVARMVKESAPEMVCRYNSGETQVLGALVAHATKRSLTEYMTEKLVQPLGFESSSFWITDMLGTEMCYVGLNLTARDYAKLGELYRSGGLWQGKRIISEDWVRASTTIDSAIREAGKPIVGGHSIDLGYGYQWWIPAGLQGEYSAIGVLNQFVYVNPEKKVTIVKLSANRKYGTSEHEHTNQDMENIEFLRAIAASC</sequence>
<proteinExistence type="predicted"/>
<organism evidence="1 2">
    <name type="scientific">Fusarium solani subsp. cucurbitae</name>
    <name type="common">Neocosmosporum cucurbitae</name>
    <dbReference type="NCBI Taxonomy" id="2747967"/>
    <lineage>
        <taxon>Eukaryota</taxon>
        <taxon>Fungi</taxon>
        <taxon>Dikarya</taxon>
        <taxon>Ascomycota</taxon>
        <taxon>Pezizomycotina</taxon>
        <taxon>Sordariomycetes</taxon>
        <taxon>Hypocreomycetidae</taxon>
        <taxon>Hypocreales</taxon>
        <taxon>Nectriaceae</taxon>
        <taxon>Fusarium</taxon>
        <taxon>Fusarium solani species complex</taxon>
    </lineage>
</organism>
<evidence type="ECO:0000313" key="1">
    <source>
        <dbReference type="EMBL" id="UPL01946.1"/>
    </source>
</evidence>
<gene>
    <name evidence="1" type="ORF">LCI18_012880</name>
</gene>
<reference evidence="1" key="1">
    <citation type="submission" date="2021-11" db="EMBL/GenBank/DDBJ databases">
        <title>Fusarium solani-melongenae Genome sequencing and assembly.</title>
        <authorList>
            <person name="Xie S."/>
            <person name="Huang L."/>
            <person name="Zhang X."/>
        </authorList>
    </citation>
    <scope>NUCLEOTIDE SEQUENCE</scope>
    <source>
        <strain evidence="1">CRI 24-3</strain>
    </source>
</reference>
<accession>A0ACD3ZL31</accession>
<evidence type="ECO:0000313" key="2">
    <source>
        <dbReference type="Proteomes" id="UP000830768"/>
    </source>
</evidence>
<keyword evidence="2" id="KW-1185">Reference proteome</keyword>
<name>A0ACD3ZL31_FUSSC</name>